<reference evidence="1 2" key="1">
    <citation type="submission" date="2018-08" db="EMBL/GenBank/DDBJ databases">
        <title>A genome reference for cultivated species of the human gut microbiota.</title>
        <authorList>
            <person name="Zou Y."/>
            <person name="Xue W."/>
            <person name="Luo G."/>
        </authorList>
    </citation>
    <scope>NUCLEOTIDE SEQUENCE [LARGE SCALE GENOMIC DNA]</scope>
    <source>
        <strain evidence="1 2">AM22-1</strain>
    </source>
</reference>
<proteinExistence type="predicted"/>
<dbReference type="RefSeq" id="WP_118201410.1">
    <property type="nucleotide sequence ID" value="NZ_QRIE01000017.1"/>
</dbReference>
<name>A0A414UIL5_9BACT</name>
<dbReference type="AlphaFoldDB" id="A0A414UIL5"/>
<protein>
    <submittedName>
        <fullName evidence="1">Uncharacterized protein</fullName>
    </submittedName>
</protein>
<gene>
    <name evidence="1" type="ORF">DW250_12345</name>
</gene>
<accession>A0A414UIL5</accession>
<evidence type="ECO:0000313" key="1">
    <source>
        <dbReference type="EMBL" id="RHG63710.1"/>
    </source>
</evidence>
<comment type="caution">
    <text evidence="1">The sequence shown here is derived from an EMBL/GenBank/DDBJ whole genome shotgun (WGS) entry which is preliminary data.</text>
</comment>
<evidence type="ECO:0000313" key="2">
    <source>
        <dbReference type="Proteomes" id="UP000286501"/>
    </source>
</evidence>
<sequence length="109" mass="12879">MTEIELYNKLQNVEGRLKMMDSQILELRKKQNGIMNDFLSLLPFQEGDKVKDKNGNIFIIERLKRAMSLGKNEIKVHFFIRKIKKNGEPYKDVNQAWGIDYFSLEKVVE</sequence>
<organism evidence="1 2">
    <name type="scientific">Segatella copri</name>
    <dbReference type="NCBI Taxonomy" id="165179"/>
    <lineage>
        <taxon>Bacteria</taxon>
        <taxon>Pseudomonadati</taxon>
        <taxon>Bacteroidota</taxon>
        <taxon>Bacteroidia</taxon>
        <taxon>Bacteroidales</taxon>
        <taxon>Prevotellaceae</taxon>
        <taxon>Segatella</taxon>
    </lineage>
</organism>
<dbReference type="Proteomes" id="UP000286501">
    <property type="component" value="Unassembled WGS sequence"/>
</dbReference>
<dbReference type="EMBL" id="QRIN01000060">
    <property type="protein sequence ID" value="RHG63710.1"/>
    <property type="molecule type" value="Genomic_DNA"/>
</dbReference>